<feature type="compositionally biased region" description="Low complexity" evidence="1">
    <location>
        <begin position="110"/>
        <end position="125"/>
    </location>
</feature>
<feature type="compositionally biased region" description="Polar residues" evidence="1">
    <location>
        <begin position="186"/>
        <end position="198"/>
    </location>
</feature>
<feature type="region of interest" description="Disordered" evidence="1">
    <location>
        <begin position="1"/>
        <end position="59"/>
    </location>
</feature>
<dbReference type="Proteomes" id="UP000467700">
    <property type="component" value="Unassembled WGS sequence"/>
</dbReference>
<proteinExistence type="predicted"/>
<accession>A0A8S0VR01</accession>
<evidence type="ECO:0000256" key="1">
    <source>
        <dbReference type="SAM" id="MobiDB-lite"/>
    </source>
</evidence>
<evidence type="ECO:0000313" key="2">
    <source>
        <dbReference type="EMBL" id="CAA7261755.1"/>
    </source>
</evidence>
<evidence type="ECO:0000313" key="3">
    <source>
        <dbReference type="Proteomes" id="UP000467700"/>
    </source>
</evidence>
<name>A0A8S0VR01_CYCAE</name>
<feature type="compositionally biased region" description="Acidic residues" evidence="1">
    <location>
        <begin position="92"/>
        <end position="109"/>
    </location>
</feature>
<comment type="caution">
    <text evidence="2">The sequence shown here is derived from an EMBL/GenBank/DDBJ whole genome shotgun (WGS) entry which is preliminary data.</text>
</comment>
<dbReference type="AlphaFoldDB" id="A0A8S0VR01"/>
<feature type="region of interest" description="Disordered" evidence="1">
    <location>
        <begin position="73"/>
        <end position="207"/>
    </location>
</feature>
<reference evidence="2 3" key="1">
    <citation type="submission" date="2020-01" db="EMBL/GenBank/DDBJ databases">
        <authorList>
            <person name="Gupta K D."/>
        </authorList>
    </citation>
    <scope>NUCLEOTIDE SEQUENCE [LARGE SCALE GENOMIC DNA]</scope>
</reference>
<sequence length="207" mass="20885">MGVNGATIANVLTARHPTQLQGAPASNTASPPAGAAAPASDPAPAEVEPATAAISARRDVKLASQNPTIRKVHVHARQDLNDPIVDTTTDTDSADADDDDTAAEADPDVDGAAADTTDTTAVTRAVHARQDEDDTVDPTTANDSEDADEGAATEDESGVEDAATEVTETADGPPAAQVSDVESLDTRGQFSTDNNSSDVGGLKGLAT</sequence>
<keyword evidence="3" id="KW-1185">Reference proteome</keyword>
<feature type="compositionally biased region" description="Acidic residues" evidence="1">
    <location>
        <begin position="143"/>
        <end position="163"/>
    </location>
</feature>
<protein>
    <submittedName>
        <fullName evidence="2">Uncharacterized protein</fullName>
    </submittedName>
</protein>
<feature type="compositionally biased region" description="Low complexity" evidence="1">
    <location>
        <begin position="23"/>
        <end position="53"/>
    </location>
</feature>
<gene>
    <name evidence="2" type="ORF">AAE3_LOCUS4055</name>
</gene>
<dbReference type="EMBL" id="CACVBS010000034">
    <property type="protein sequence ID" value="CAA7261755.1"/>
    <property type="molecule type" value="Genomic_DNA"/>
</dbReference>
<organism evidence="2 3">
    <name type="scientific">Cyclocybe aegerita</name>
    <name type="common">Black poplar mushroom</name>
    <name type="synonym">Agrocybe aegerita</name>
    <dbReference type="NCBI Taxonomy" id="1973307"/>
    <lineage>
        <taxon>Eukaryota</taxon>
        <taxon>Fungi</taxon>
        <taxon>Dikarya</taxon>
        <taxon>Basidiomycota</taxon>
        <taxon>Agaricomycotina</taxon>
        <taxon>Agaricomycetes</taxon>
        <taxon>Agaricomycetidae</taxon>
        <taxon>Agaricales</taxon>
        <taxon>Agaricineae</taxon>
        <taxon>Bolbitiaceae</taxon>
        <taxon>Cyclocybe</taxon>
    </lineage>
</organism>